<evidence type="ECO:0000256" key="6">
    <source>
        <dbReference type="ARBA" id="ARBA00023170"/>
    </source>
</evidence>
<dbReference type="GO" id="GO:0007200">
    <property type="term" value="P:phospholipase C-activating G protein-coupled receptor signaling pathway"/>
    <property type="evidence" value="ECO:0007669"/>
    <property type="project" value="TreeGrafter"/>
</dbReference>
<feature type="domain" description="G-protein coupled receptors family 1 profile" evidence="10">
    <location>
        <begin position="49"/>
        <end position="291"/>
    </location>
</feature>
<dbReference type="PROSITE" id="PS50262">
    <property type="entry name" value="G_PROTEIN_RECEP_F1_2"/>
    <property type="match status" value="1"/>
</dbReference>
<feature type="transmembrane region" description="Helical" evidence="9">
    <location>
        <begin position="33"/>
        <end position="58"/>
    </location>
</feature>
<evidence type="ECO:0000256" key="4">
    <source>
        <dbReference type="ARBA" id="ARBA00023040"/>
    </source>
</evidence>
<dbReference type="KEGG" id="bspl:114861807"/>
<keyword evidence="4" id="KW-0297">G-protein coupled receptor</keyword>
<dbReference type="GO" id="GO:0006954">
    <property type="term" value="P:inflammatory response"/>
    <property type="evidence" value="ECO:0007669"/>
    <property type="project" value="TreeGrafter"/>
</dbReference>
<sequence>MTFNETSDPRDTSLFNCTISGAPLASYLQPWSILAGVVIAGSCLLGVPANFTIIAQLGRHLRGSSMTQRLFFNLALSDLLCLLCLPIGMYVFYSGTCLMDGLNRCLFYCFIFCVTTDLNILVLISIQRYYQVLHPEKWVKVDRMWQRILLFSVWMLGAFVALPAVFMTRNEARTEKTGGPICNNLGIKPELEAAYISFVVFSYLVLFSFYLLLVKGVKRTQMPNKKQPRATKIFIRIIAVYLVTGFFPVFLRTFYVVALFTGSVNLLCVSRMLTFVECFYFFNHCLNPFLYFYASRHSRDSSRRTLLLNDA</sequence>
<dbReference type="GO" id="GO:0005886">
    <property type="term" value="C:plasma membrane"/>
    <property type="evidence" value="ECO:0007669"/>
    <property type="project" value="TreeGrafter"/>
</dbReference>
<dbReference type="PANTHER" id="PTHR24225">
    <property type="entry name" value="CHEMOTACTIC RECEPTOR"/>
    <property type="match status" value="1"/>
</dbReference>
<feature type="transmembrane region" description="Helical" evidence="9">
    <location>
        <begin position="147"/>
        <end position="166"/>
    </location>
</feature>
<dbReference type="PANTHER" id="PTHR24225:SF24">
    <property type="entry name" value="G-PROTEIN COUPLED RECEPTORS FAMILY 1 PROFILE DOMAIN-CONTAINING PROTEIN"/>
    <property type="match status" value="1"/>
</dbReference>
<feature type="transmembrane region" description="Helical" evidence="9">
    <location>
        <begin position="233"/>
        <end position="260"/>
    </location>
</feature>
<dbReference type="CDD" id="cd00637">
    <property type="entry name" value="7tm_classA_rhodopsin-like"/>
    <property type="match status" value="1"/>
</dbReference>
<keyword evidence="11" id="KW-1185">Reference proteome</keyword>
<dbReference type="Pfam" id="PF00001">
    <property type="entry name" value="7tm_1"/>
    <property type="match status" value="1"/>
</dbReference>
<evidence type="ECO:0000256" key="7">
    <source>
        <dbReference type="ARBA" id="ARBA00023224"/>
    </source>
</evidence>
<reference evidence="12" key="1">
    <citation type="submission" date="2025-08" db="UniProtKB">
        <authorList>
            <consortium name="RefSeq"/>
        </authorList>
    </citation>
    <scope>IDENTIFICATION</scope>
</reference>
<evidence type="ECO:0000256" key="1">
    <source>
        <dbReference type="ARBA" id="ARBA00004141"/>
    </source>
</evidence>
<feature type="transmembrane region" description="Helical" evidence="9">
    <location>
        <begin position="272"/>
        <end position="294"/>
    </location>
</feature>
<feature type="transmembrane region" description="Helical" evidence="9">
    <location>
        <begin position="193"/>
        <end position="213"/>
    </location>
</feature>
<dbReference type="SUPFAM" id="SSF81321">
    <property type="entry name" value="Family A G protein-coupled receptor-like"/>
    <property type="match status" value="1"/>
</dbReference>
<dbReference type="OrthoDB" id="5968937at2759"/>
<keyword evidence="7" id="KW-0807">Transducer</keyword>
<keyword evidence="3 9" id="KW-1133">Transmembrane helix</keyword>
<evidence type="ECO:0000313" key="12">
    <source>
        <dbReference type="RefSeq" id="XP_029017240.1"/>
    </source>
</evidence>
<dbReference type="GO" id="GO:0007204">
    <property type="term" value="P:positive regulation of cytosolic calcium ion concentration"/>
    <property type="evidence" value="ECO:0007669"/>
    <property type="project" value="TreeGrafter"/>
</dbReference>
<evidence type="ECO:0000313" key="11">
    <source>
        <dbReference type="Proteomes" id="UP000515150"/>
    </source>
</evidence>
<comment type="subcellular location">
    <subcellularLocation>
        <location evidence="1">Membrane</location>
        <topology evidence="1">Multi-pass membrane protein</topology>
    </subcellularLocation>
</comment>
<keyword evidence="6" id="KW-0675">Receptor</keyword>
<protein>
    <submittedName>
        <fullName evidence="12">P2Y purinoceptor 3-like isoform X1</fullName>
    </submittedName>
</protein>
<name>A0A6P7NGM7_BETSP</name>
<evidence type="ECO:0000256" key="9">
    <source>
        <dbReference type="SAM" id="Phobius"/>
    </source>
</evidence>
<gene>
    <name evidence="12" type="primary">LOC114861807</name>
</gene>
<keyword evidence="2 9" id="KW-0812">Transmembrane</keyword>
<feature type="transmembrane region" description="Helical" evidence="9">
    <location>
        <begin position="105"/>
        <end position="126"/>
    </location>
</feature>
<evidence type="ECO:0000256" key="8">
    <source>
        <dbReference type="ARBA" id="ARBA00025736"/>
    </source>
</evidence>
<keyword evidence="5 9" id="KW-0472">Membrane</keyword>
<dbReference type="InterPro" id="IPR000826">
    <property type="entry name" value="Formyl_rcpt-rel"/>
</dbReference>
<dbReference type="AlphaFoldDB" id="A0A6P7NGM7"/>
<evidence type="ECO:0000256" key="5">
    <source>
        <dbReference type="ARBA" id="ARBA00023136"/>
    </source>
</evidence>
<dbReference type="InterPro" id="IPR000276">
    <property type="entry name" value="GPCR_Rhodpsn"/>
</dbReference>
<organism evidence="11 12">
    <name type="scientific">Betta splendens</name>
    <name type="common">Siamese fighting fish</name>
    <dbReference type="NCBI Taxonomy" id="158456"/>
    <lineage>
        <taxon>Eukaryota</taxon>
        <taxon>Metazoa</taxon>
        <taxon>Chordata</taxon>
        <taxon>Craniata</taxon>
        <taxon>Vertebrata</taxon>
        <taxon>Euteleostomi</taxon>
        <taxon>Actinopterygii</taxon>
        <taxon>Neopterygii</taxon>
        <taxon>Teleostei</taxon>
        <taxon>Neoteleostei</taxon>
        <taxon>Acanthomorphata</taxon>
        <taxon>Anabantaria</taxon>
        <taxon>Anabantiformes</taxon>
        <taxon>Anabantoidei</taxon>
        <taxon>Osphronemidae</taxon>
        <taxon>Betta</taxon>
    </lineage>
</organism>
<dbReference type="InParanoid" id="A0A6P7NGM7"/>
<feature type="transmembrane region" description="Helical" evidence="9">
    <location>
        <begin position="70"/>
        <end position="93"/>
    </location>
</feature>
<comment type="similarity">
    <text evidence="8">Belongs to the chemokine-like receptor (CMKLR) family.</text>
</comment>
<dbReference type="Gene3D" id="1.20.1070.10">
    <property type="entry name" value="Rhodopsin 7-helix transmembrane proteins"/>
    <property type="match status" value="1"/>
</dbReference>
<evidence type="ECO:0000256" key="3">
    <source>
        <dbReference type="ARBA" id="ARBA00022989"/>
    </source>
</evidence>
<evidence type="ECO:0000259" key="10">
    <source>
        <dbReference type="PROSITE" id="PS50262"/>
    </source>
</evidence>
<dbReference type="GO" id="GO:0004875">
    <property type="term" value="F:complement receptor activity"/>
    <property type="evidence" value="ECO:0007669"/>
    <property type="project" value="TreeGrafter"/>
</dbReference>
<dbReference type="InterPro" id="IPR017452">
    <property type="entry name" value="GPCR_Rhodpsn_7TM"/>
</dbReference>
<dbReference type="GO" id="GO:0004930">
    <property type="term" value="F:G protein-coupled receptor activity"/>
    <property type="evidence" value="ECO:0007669"/>
    <property type="project" value="UniProtKB-KW"/>
</dbReference>
<dbReference type="GeneID" id="114861807"/>
<dbReference type="Proteomes" id="UP000515150">
    <property type="component" value="Chromosome 9"/>
</dbReference>
<accession>A0A6P7NGM7</accession>
<proteinExistence type="inferred from homology"/>
<dbReference type="PRINTS" id="PR00237">
    <property type="entry name" value="GPCRRHODOPSN"/>
</dbReference>
<evidence type="ECO:0000256" key="2">
    <source>
        <dbReference type="ARBA" id="ARBA00022692"/>
    </source>
</evidence>
<dbReference type="RefSeq" id="XP_029017240.1">
    <property type="nucleotide sequence ID" value="XM_029161407.3"/>
</dbReference>